<gene>
    <name evidence="12" type="primary">tyrR</name>
    <name evidence="12" type="ORF">ACFOSS_13205</name>
</gene>
<dbReference type="Pfam" id="PF00158">
    <property type="entry name" value="Sigma54_activat"/>
    <property type="match status" value="1"/>
</dbReference>
<dbReference type="InterPro" id="IPR027417">
    <property type="entry name" value="P-loop_NTPase"/>
</dbReference>
<keyword evidence="2" id="KW-0963">Cytoplasm</keyword>
<keyword evidence="5" id="KW-0067">ATP-binding</keyword>
<dbReference type="PROSITE" id="PS00675">
    <property type="entry name" value="SIGMA54_INTERACT_1"/>
    <property type="match status" value="1"/>
</dbReference>
<dbReference type="PROSITE" id="PS51671">
    <property type="entry name" value="ACT"/>
    <property type="match status" value="1"/>
</dbReference>
<evidence type="ECO:0000313" key="12">
    <source>
        <dbReference type="EMBL" id="MFC3914417.1"/>
    </source>
</evidence>
<evidence type="ECO:0000256" key="8">
    <source>
        <dbReference type="ARBA" id="ARBA00023163"/>
    </source>
</evidence>
<dbReference type="EMBL" id="JBHSAF010000014">
    <property type="protein sequence ID" value="MFC3914417.1"/>
    <property type="molecule type" value="Genomic_DNA"/>
</dbReference>
<dbReference type="PROSITE" id="PS50045">
    <property type="entry name" value="SIGMA54_INTERACT_4"/>
    <property type="match status" value="1"/>
</dbReference>
<reference evidence="13" key="1">
    <citation type="journal article" date="2019" name="Int. J. Syst. Evol. Microbiol.">
        <title>The Global Catalogue of Microorganisms (GCM) 10K type strain sequencing project: providing services to taxonomists for standard genome sequencing and annotation.</title>
        <authorList>
            <consortium name="The Broad Institute Genomics Platform"/>
            <consortium name="The Broad Institute Genome Sequencing Center for Infectious Disease"/>
            <person name="Wu L."/>
            <person name="Ma J."/>
        </authorList>
    </citation>
    <scope>NUCLEOTIDE SEQUENCE [LARGE SCALE GENOMIC DNA]</scope>
    <source>
        <strain evidence="13">CCUG 54939</strain>
    </source>
</reference>
<dbReference type="RefSeq" id="WP_377153267.1">
    <property type="nucleotide sequence ID" value="NZ_JBHSAF010000014.1"/>
</dbReference>
<evidence type="ECO:0000256" key="2">
    <source>
        <dbReference type="ARBA" id="ARBA00022490"/>
    </source>
</evidence>
<dbReference type="Gene3D" id="3.40.50.300">
    <property type="entry name" value="P-loop containing nucleotide triphosphate hydrolases"/>
    <property type="match status" value="1"/>
</dbReference>
<dbReference type="SUPFAM" id="SSF46689">
    <property type="entry name" value="Homeodomain-like"/>
    <property type="match status" value="1"/>
</dbReference>
<evidence type="ECO:0000256" key="3">
    <source>
        <dbReference type="ARBA" id="ARBA00022491"/>
    </source>
</evidence>
<dbReference type="Pfam" id="PF25601">
    <property type="entry name" value="AAA_lid_14"/>
    <property type="match status" value="1"/>
</dbReference>
<organism evidence="12 13">
    <name type="scientific">Pseudaeromonas sharmana</name>
    <dbReference type="NCBI Taxonomy" id="328412"/>
    <lineage>
        <taxon>Bacteria</taxon>
        <taxon>Pseudomonadati</taxon>
        <taxon>Pseudomonadota</taxon>
        <taxon>Gammaproteobacteria</taxon>
        <taxon>Aeromonadales</taxon>
        <taxon>Aeromonadaceae</taxon>
        <taxon>Pseudaeromonas</taxon>
    </lineage>
</organism>
<feature type="domain" description="Sigma-54 factor interaction" evidence="9">
    <location>
        <begin position="210"/>
        <end position="439"/>
    </location>
</feature>
<dbReference type="Gene3D" id="1.10.10.60">
    <property type="entry name" value="Homeodomain-like"/>
    <property type="match status" value="1"/>
</dbReference>
<dbReference type="PROSITE" id="PS50112">
    <property type="entry name" value="PAS"/>
    <property type="match status" value="1"/>
</dbReference>
<dbReference type="SUPFAM" id="SSF55785">
    <property type="entry name" value="PYP-like sensor domain (PAS domain)"/>
    <property type="match status" value="1"/>
</dbReference>
<evidence type="ECO:0000256" key="1">
    <source>
        <dbReference type="ARBA" id="ARBA00004496"/>
    </source>
</evidence>
<sequence length="525" mass="59221">MRLQVNCEDRIGLTRELLTQLEEQAIDLRGIELDEAGGFIYLHFPELGFERLQQLMPGIRRIRGIHDVRTVPFMPSEREHQEVRALMKALPDLIFTVDSRGRLRQANDAVLNILRLQLADVQGLPISSLLKGFAFLPWLSEGARQAETCKLAFAGEEYLADILPVRIPEVEGVDSAMTLAGALVVLKSARRVGQHYNLLQGLDEGRFDAFSIQSPVMQALLHQARRMAGQDLPLLIQGETGSGKEMLARACHFGSLRSTGPLITLNCAALPDEVAEHELFGSAPGAFGPEWPGKTGLLEQASGGSFLLDEVAEMSPLLQSKLLRVLQDGRFHRVGQTDEVRVDIRILSTTRQSLEARVRQGMFREDLFYRLSVLQLTMPPLRQRREDILPLAQLFVGRICDELQRSRPRFSRQFNDFLLGYAWSGNVRQLHNALYQGLTLLEREQLEPADLRLPQLDAGATVEEQWFEGSLLEASKRFERAMLERLYPLYPSSRQLAKRLGISHTAVANKLREYGLGRRSEDEQN</sequence>
<keyword evidence="6" id="KW-0805">Transcription regulation</keyword>
<evidence type="ECO:0000256" key="4">
    <source>
        <dbReference type="ARBA" id="ARBA00022741"/>
    </source>
</evidence>
<keyword evidence="3" id="KW-0678">Repressor</keyword>
<dbReference type="Pfam" id="PF18024">
    <property type="entry name" value="HTH_50"/>
    <property type="match status" value="1"/>
</dbReference>
<evidence type="ECO:0000256" key="7">
    <source>
        <dbReference type="ARBA" id="ARBA00023125"/>
    </source>
</evidence>
<dbReference type="PROSITE" id="PS00676">
    <property type="entry name" value="SIGMA54_INTERACT_2"/>
    <property type="match status" value="1"/>
</dbReference>
<dbReference type="InterPro" id="IPR058031">
    <property type="entry name" value="AAA_lid_NorR"/>
</dbReference>
<dbReference type="PANTHER" id="PTHR32071">
    <property type="entry name" value="TRANSCRIPTIONAL REGULATORY PROTEIN"/>
    <property type="match status" value="1"/>
</dbReference>
<dbReference type="CDD" id="cd00130">
    <property type="entry name" value="PAS"/>
    <property type="match status" value="1"/>
</dbReference>
<dbReference type="PANTHER" id="PTHR32071:SF3">
    <property type="entry name" value="HTH-TYPE TRANSCRIPTIONAL REGULATORY PROTEIN TYRR"/>
    <property type="match status" value="1"/>
</dbReference>
<evidence type="ECO:0000259" key="11">
    <source>
        <dbReference type="PROSITE" id="PS51671"/>
    </source>
</evidence>
<dbReference type="InterPro" id="IPR000014">
    <property type="entry name" value="PAS"/>
</dbReference>
<dbReference type="SUPFAM" id="SSF52540">
    <property type="entry name" value="P-loop containing nucleoside triphosphate hydrolases"/>
    <property type="match status" value="1"/>
</dbReference>
<dbReference type="InterPro" id="IPR009057">
    <property type="entry name" value="Homeodomain-like_sf"/>
</dbReference>
<dbReference type="Gene3D" id="3.30.450.20">
    <property type="entry name" value="PAS domain"/>
    <property type="match status" value="1"/>
</dbReference>
<dbReference type="InterPro" id="IPR025943">
    <property type="entry name" value="Sigma_54_int_dom_ATP-bd_2"/>
</dbReference>
<keyword evidence="8" id="KW-0804">Transcription</keyword>
<evidence type="ECO:0000313" key="13">
    <source>
        <dbReference type="Proteomes" id="UP001595692"/>
    </source>
</evidence>
<feature type="domain" description="PAS" evidence="10">
    <location>
        <begin position="79"/>
        <end position="123"/>
    </location>
</feature>
<proteinExistence type="predicted"/>
<keyword evidence="4" id="KW-0547">Nucleotide-binding</keyword>
<dbReference type="InterPro" id="IPR002912">
    <property type="entry name" value="ACT_dom"/>
</dbReference>
<dbReference type="NCBIfam" id="TIGR04381">
    <property type="entry name" value="HTH_TypR"/>
    <property type="match status" value="1"/>
</dbReference>
<accession>A0ABV8CR95</accession>
<dbReference type="SMART" id="SM00091">
    <property type="entry name" value="PAS"/>
    <property type="match status" value="1"/>
</dbReference>
<dbReference type="InterPro" id="IPR035965">
    <property type="entry name" value="PAS-like_dom_sf"/>
</dbReference>
<dbReference type="NCBIfam" id="NF008085">
    <property type="entry name" value="PRK10820.1"/>
    <property type="match status" value="1"/>
</dbReference>
<protein>
    <submittedName>
        <fullName evidence="12">Transcriptional regulator TyrR</fullName>
    </submittedName>
</protein>
<evidence type="ECO:0000256" key="5">
    <source>
        <dbReference type="ARBA" id="ARBA00022840"/>
    </source>
</evidence>
<comment type="subcellular location">
    <subcellularLocation>
        <location evidence="1">Cytoplasm</location>
    </subcellularLocation>
</comment>
<evidence type="ECO:0000259" key="10">
    <source>
        <dbReference type="PROSITE" id="PS50112"/>
    </source>
</evidence>
<comment type="caution">
    <text evidence="12">The sequence shown here is derived from an EMBL/GenBank/DDBJ whole genome shotgun (WGS) entry which is preliminary data.</text>
</comment>
<keyword evidence="7" id="KW-0238">DNA-binding</keyword>
<feature type="domain" description="ACT" evidence="11">
    <location>
        <begin position="2"/>
        <end position="73"/>
    </location>
</feature>
<evidence type="ECO:0000256" key="6">
    <source>
        <dbReference type="ARBA" id="ARBA00023015"/>
    </source>
</evidence>
<dbReference type="InterPro" id="IPR025662">
    <property type="entry name" value="Sigma_54_int_dom_ATP-bd_1"/>
</dbReference>
<dbReference type="Gene3D" id="1.10.8.60">
    <property type="match status" value="1"/>
</dbReference>
<dbReference type="InterPro" id="IPR002078">
    <property type="entry name" value="Sigma_54_int"/>
</dbReference>
<dbReference type="CDD" id="cd04877">
    <property type="entry name" value="ACT_TyrR"/>
    <property type="match status" value="1"/>
</dbReference>
<dbReference type="Proteomes" id="UP001595692">
    <property type="component" value="Unassembled WGS sequence"/>
</dbReference>
<evidence type="ECO:0000259" key="9">
    <source>
        <dbReference type="PROSITE" id="PS50045"/>
    </source>
</evidence>
<dbReference type="Gene3D" id="3.30.70.260">
    <property type="match status" value="1"/>
</dbReference>
<name>A0ABV8CR95_9GAMM</name>
<keyword evidence="13" id="KW-1185">Reference proteome</keyword>
<dbReference type="CDD" id="cd00009">
    <property type="entry name" value="AAA"/>
    <property type="match status" value="1"/>
</dbReference>
<dbReference type="InterPro" id="IPR030828">
    <property type="entry name" value="HTH_TyrR"/>
</dbReference>